<dbReference type="Pfam" id="PF12833">
    <property type="entry name" value="HTH_18"/>
    <property type="match status" value="1"/>
</dbReference>
<dbReference type="PANTHER" id="PTHR43280:SF28">
    <property type="entry name" value="HTH-TYPE TRANSCRIPTIONAL ACTIVATOR RHAS"/>
    <property type="match status" value="1"/>
</dbReference>
<keyword evidence="1" id="KW-0805">Transcription regulation</keyword>
<gene>
    <name evidence="6" type="ORF">O9H85_17775</name>
</gene>
<keyword evidence="4" id="KW-0472">Membrane</keyword>
<dbReference type="PROSITE" id="PS00041">
    <property type="entry name" value="HTH_ARAC_FAMILY_1"/>
    <property type="match status" value="1"/>
</dbReference>
<proteinExistence type="predicted"/>
<comment type="caution">
    <text evidence="6">The sequence shown here is derived from an EMBL/GenBank/DDBJ whole genome shotgun (WGS) entry which is preliminary data.</text>
</comment>
<dbReference type="PANTHER" id="PTHR43280">
    <property type="entry name" value="ARAC-FAMILY TRANSCRIPTIONAL REGULATOR"/>
    <property type="match status" value="1"/>
</dbReference>
<keyword evidence="7" id="KW-1185">Reference proteome</keyword>
<evidence type="ECO:0000259" key="5">
    <source>
        <dbReference type="PROSITE" id="PS01124"/>
    </source>
</evidence>
<name>A0ABT4QBQ3_9BACL</name>
<dbReference type="PROSITE" id="PS51257">
    <property type="entry name" value="PROKAR_LIPOPROTEIN"/>
    <property type="match status" value="1"/>
</dbReference>
<dbReference type="SUPFAM" id="SSF46689">
    <property type="entry name" value="Homeodomain-like"/>
    <property type="match status" value="1"/>
</dbReference>
<dbReference type="InterPro" id="IPR009057">
    <property type="entry name" value="Homeodomain-like_sf"/>
</dbReference>
<keyword evidence="2" id="KW-0238">DNA-binding</keyword>
<evidence type="ECO:0000313" key="7">
    <source>
        <dbReference type="Proteomes" id="UP001527882"/>
    </source>
</evidence>
<dbReference type="InterPro" id="IPR041522">
    <property type="entry name" value="CdaR_GGDEF"/>
</dbReference>
<sequence>MKKVWFNRMIWSYIPIFLSIGCFLFFIFFQILIEQNKKDAMKANQVFTEQVQYFIDGALQSIDHTFIMEMTNNEWIRAFFDSTQDKDVYLLYRVADRLKKVQQMNNLIDSVYLVRFEDGLVFNGNLLNQRERFPDNEFITEMKKENTPVPWSNLRSFHEFTQTPPYDVITLVRKSTDNTEKGMVVINVSTSALKRKIGEMYNDKFRFVGLYDRGGKSLFGTEDNKTDKKGVITASVVSAYTGWEIRSGLLDGSLIGKASILSSVWTLLGIIAFTLGIASIIYVTRRNYKPIDDLLIRVRSFSTLKTSTSAHFLDEFAFIGSTLDQMKEQSEKLRQQYDDDLRVRIKFFFHQQLNGFQSLSLSGWSETMEGFGMPKDFHRRRVCIAEIDQFKRFQISYERKDRDLIKFVISKALQEVMLSQQLEVWSDWTSEHQLSGIVICSGEDDERRFIQGCEQLQAWVCDNLNNTLTIGIGLAAEEPSQLSVSYREAKKALQYKAVTGFNSILSCEAFERRHGAKGEMLKYTPMLKRTIELFGIDASSWEASVKQLFTHMKQDQLPREYIDILLHDWLHHLDLELTHLTRTDTDPWKTEELPRLRECSEQLETLDEIEPACMEILSGVFERVKAVQEGNKTREVARQVKEYIETNYSNPDLSLEHLGQTFHMNPKYLSQLFKNECGYGFIDFLIDIRIRQAQTYLIETDWAVQDIAEQVGYVNPISFRRAFKKTVGLSPGDYRKCKGATAYS</sequence>
<feature type="transmembrane region" description="Helical" evidence="4">
    <location>
        <begin position="264"/>
        <end position="283"/>
    </location>
</feature>
<keyword evidence="3" id="KW-0804">Transcription</keyword>
<dbReference type="EMBL" id="JAQAGZ010000011">
    <property type="protein sequence ID" value="MCZ8514243.1"/>
    <property type="molecule type" value="Genomic_DNA"/>
</dbReference>
<organism evidence="6 7">
    <name type="scientific">Paenibacillus gyeongsangnamensis</name>
    <dbReference type="NCBI Taxonomy" id="3388067"/>
    <lineage>
        <taxon>Bacteria</taxon>
        <taxon>Bacillati</taxon>
        <taxon>Bacillota</taxon>
        <taxon>Bacilli</taxon>
        <taxon>Bacillales</taxon>
        <taxon>Paenibacillaceae</taxon>
        <taxon>Paenibacillus</taxon>
    </lineage>
</organism>
<keyword evidence="4" id="KW-1133">Transmembrane helix</keyword>
<evidence type="ECO:0000313" key="6">
    <source>
        <dbReference type="EMBL" id="MCZ8514243.1"/>
    </source>
</evidence>
<accession>A0ABT4QBQ3</accession>
<evidence type="ECO:0000256" key="2">
    <source>
        <dbReference type="ARBA" id="ARBA00023125"/>
    </source>
</evidence>
<keyword evidence="4" id="KW-0812">Transmembrane</keyword>
<dbReference type="SMART" id="SM00342">
    <property type="entry name" value="HTH_ARAC"/>
    <property type="match status" value="1"/>
</dbReference>
<dbReference type="Gene3D" id="1.10.10.60">
    <property type="entry name" value="Homeodomain-like"/>
    <property type="match status" value="2"/>
</dbReference>
<dbReference type="Proteomes" id="UP001527882">
    <property type="component" value="Unassembled WGS sequence"/>
</dbReference>
<evidence type="ECO:0000256" key="3">
    <source>
        <dbReference type="ARBA" id="ARBA00023163"/>
    </source>
</evidence>
<reference evidence="6 7" key="1">
    <citation type="submission" date="2022-12" db="EMBL/GenBank/DDBJ databases">
        <title>Draft genome sequence of Paenibacillus sp. dW9.</title>
        <authorList>
            <person name="Choi E.-W."/>
            <person name="Kim D.-U."/>
        </authorList>
    </citation>
    <scope>NUCLEOTIDE SEQUENCE [LARGE SCALE GENOMIC DNA]</scope>
    <source>
        <strain evidence="7">dW9</strain>
    </source>
</reference>
<dbReference type="PRINTS" id="PR00032">
    <property type="entry name" value="HTHARAC"/>
</dbReference>
<evidence type="ECO:0000256" key="1">
    <source>
        <dbReference type="ARBA" id="ARBA00023015"/>
    </source>
</evidence>
<dbReference type="InterPro" id="IPR018060">
    <property type="entry name" value="HTH_AraC"/>
</dbReference>
<dbReference type="InterPro" id="IPR020449">
    <property type="entry name" value="Tscrpt_reg_AraC-type_HTH"/>
</dbReference>
<dbReference type="Pfam" id="PF17853">
    <property type="entry name" value="GGDEF_2"/>
    <property type="match status" value="1"/>
</dbReference>
<protein>
    <submittedName>
        <fullName evidence="6">Helix-turn-helix domain-containing protein</fullName>
    </submittedName>
</protein>
<dbReference type="PROSITE" id="PS01124">
    <property type="entry name" value="HTH_ARAC_FAMILY_2"/>
    <property type="match status" value="1"/>
</dbReference>
<evidence type="ECO:0000256" key="4">
    <source>
        <dbReference type="SAM" id="Phobius"/>
    </source>
</evidence>
<dbReference type="InterPro" id="IPR018062">
    <property type="entry name" value="HTH_AraC-typ_CS"/>
</dbReference>
<feature type="domain" description="HTH araC/xylS-type" evidence="5">
    <location>
        <begin position="638"/>
        <end position="737"/>
    </location>
</feature>
<feature type="transmembrane region" description="Helical" evidence="4">
    <location>
        <begin position="12"/>
        <end position="33"/>
    </location>
</feature>
<dbReference type="RefSeq" id="WP_269882768.1">
    <property type="nucleotide sequence ID" value="NZ_JAQAGZ010000011.1"/>
</dbReference>